<dbReference type="Gene3D" id="2.60.40.2130">
    <property type="entry name" value="F-spondin domain"/>
    <property type="match status" value="1"/>
</dbReference>
<evidence type="ECO:0000259" key="11">
    <source>
        <dbReference type="PROSITE" id="PS51020"/>
    </source>
</evidence>
<protein>
    <recommendedName>
        <fullName evidence="11">Spondin domain-containing protein</fullName>
    </recommendedName>
</protein>
<evidence type="ECO:0000256" key="9">
    <source>
        <dbReference type="ARBA" id="ARBA00023224"/>
    </source>
</evidence>
<evidence type="ECO:0000313" key="12">
    <source>
        <dbReference type="EMBL" id="KAK2586146.1"/>
    </source>
</evidence>
<evidence type="ECO:0000256" key="4">
    <source>
        <dbReference type="ARBA" id="ARBA00022692"/>
    </source>
</evidence>
<dbReference type="PANTHER" id="PTHR21137">
    <property type="entry name" value="ODORANT RECEPTOR"/>
    <property type="match status" value="1"/>
</dbReference>
<reference evidence="12" key="1">
    <citation type="submission" date="2021-08" db="EMBL/GenBank/DDBJ databases">
        <authorList>
            <person name="Misof B."/>
            <person name="Oliver O."/>
            <person name="Podsiadlowski L."/>
            <person name="Donath A."/>
            <person name="Peters R."/>
            <person name="Mayer C."/>
            <person name="Rust J."/>
            <person name="Gunkel S."/>
            <person name="Lesny P."/>
            <person name="Martin S."/>
            <person name="Oeyen J.P."/>
            <person name="Petersen M."/>
            <person name="Panagiotis P."/>
            <person name="Wilbrandt J."/>
            <person name="Tanja T."/>
        </authorList>
    </citation>
    <scope>NUCLEOTIDE SEQUENCE</scope>
    <source>
        <strain evidence="12">GBR_01_08_01A</strain>
        <tissue evidence="12">Thorax + abdomen</tissue>
    </source>
</reference>
<keyword evidence="8" id="KW-0675">Receptor</keyword>
<comment type="caution">
    <text evidence="12">The sequence shown here is derived from an EMBL/GenBank/DDBJ whole genome shotgun (WGS) entry which is preliminary data.</text>
</comment>
<dbReference type="GO" id="GO:0005549">
    <property type="term" value="F:odorant binding"/>
    <property type="evidence" value="ECO:0007669"/>
    <property type="project" value="InterPro"/>
</dbReference>
<evidence type="ECO:0000256" key="1">
    <source>
        <dbReference type="ARBA" id="ARBA00004651"/>
    </source>
</evidence>
<dbReference type="InterPro" id="IPR038678">
    <property type="entry name" value="Spondin_N_sf"/>
</dbReference>
<dbReference type="EMBL" id="JAIFRP010000014">
    <property type="protein sequence ID" value="KAK2586146.1"/>
    <property type="molecule type" value="Genomic_DNA"/>
</dbReference>
<feature type="transmembrane region" description="Helical" evidence="10">
    <location>
        <begin position="417"/>
        <end position="438"/>
    </location>
</feature>
<feature type="transmembrane region" description="Helical" evidence="10">
    <location>
        <begin position="6"/>
        <end position="27"/>
    </location>
</feature>
<feature type="transmembrane region" description="Helical" evidence="10">
    <location>
        <begin position="55"/>
        <end position="76"/>
    </location>
</feature>
<feature type="transmembrane region" description="Helical" evidence="10">
    <location>
        <begin position="329"/>
        <end position="348"/>
    </location>
</feature>
<comment type="subcellular location">
    <subcellularLocation>
        <location evidence="1">Cell membrane</location>
        <topology evidence="1">Multi-pass membrane protein</topology>
    </subcellularLocation>
</comment>
<dbReference type="Proteomes" id="UP001258017">
    <property type="component" value="Unassembled WGS sequence"/>
</dbReference>
<keyword evidence="13" id="KW-1185">Reference proteome</keyword>
<evidence type="ECO:0000256" key="8">
    <source>
        <dbReference type="ARBA" id="ARBA00023170"/>
    </source>
</evidence>
<organism evidence="12 13">
    <name type="scientific">Odynerus spinipes</name>
    <dbReference type="NCBI Taxonomy" id="1348599"/>
    <lineage>
        <taxon>Eukaryota</taxon>
        <taxon>Metazoa</taxon>
        <taxon>Ecdysozoa</taxon>
        <taxon>Arthropoda</taxon>
        <taxon>Hexapoda</taxon>
        <taxon>Insecta</taxon>
        <taxon>Pterygota</taxon>
        <taxon>Neoptera</taxon>
        <taxon>Endopterygota</taxon>
        <taxon>Hymenoptera</taxon>
        <taxon>Apocrita</taxon>
        <taxon>Aculeata</taxon>
        <taxon>Vespoidea</taxon>
        <taxon>Vespidae</taxon>
        <taxon>Eumeninae</taxon>
        <taxon>Odynerus</taxon>
    </lineage>
</organism>
<keyword evidence="7 10" id="KW-0472">Membrane</keyword>
<feature type="transmembrane region" description="Helical" evidence="10">
    <location>
        <begin position="178"/>
        <end position="198"/>
    </location>
</feature>
<sequence>MCTMFAIVMIITTTSAHVLPVTCIYLYDLVMPLNESRVYELPFKAELFIDHQKHFFLFLIVIYMLSFFIMVCIVASYTLLMLYILHACGMLAVVGYMLKHAFDTEKYNVFTTKDSENVTTKIIRCIFYHTRTTRFIGKINSLYKTAILLHALLAFIMVSLAFLRVFYLESIAENMKEFLIALIHIISLFFWSFTYALIGQVMLNRSMNILENAYDASWYLAPYKIQKLLLMIMMKSDIMIPVMHVEGIRNSREHATTKSHHQCYQYQQSTGDHDIDGQKRFDLRTKMVEFSGQPDYFYLTNPCFVYIRRACRFIAIWPYETSKGKLYRFYLTAFLLGFFVIAQIPSYLTMEYNLQEFAESFLLFGPTISVAILYYSVNYKQADRKRIILDHVRNDWCSLKTTKEYAVIRKYAEESRFYISIVTPTVSSTNLGLMLMAIQHACGMFRIVGVMLRSVLEEKKLACSKFDEKTISAALFRAIVHHNRVIQFVQSLNSLCNVAYMVHIICGVVIFGIDIVLLLQFDLKNMKRWFGILTYIICMVAVGSSQCYIGQKLLDHSANVFQEIILMPWYMLSPKLQKLSLLMMLRSMKQCSITICKMFTPSYELFSKGCQVATSYAMYSWRRFSLDRSIEMLRGTWIRWPLLSVFLLGSHLLLVVAQCGTSIQDRQERQDRQDKLALYKITLRTYWSRARFPRHYPEWKPPAQFGKLIGLDALIVDDNSSHKD</sequence>
<evidence type="ECO:0000256" key="2">
    <source>
        <dbReference type="ARBA" id="ARBA00022475"/>
    </source>
</evidence>
<feature type="domain" description="Spondin" evidence="11">
    <location>
        <begin position="667"/>
        <end position="724"/>
    </location>
</feature>
<evidence type="ECO:0000256" key="6">
    <source>
        <dbReference type="ARBA" id="ARBA00022989"/>
    </source>
</evidence>
<evidence type="ECO:0000256" key="3">
    <source>
        <dbReference type="ARBA" id="ARBA00022606"/>
    </source>
</evidence>
<keyword evidence="6 10" id="KW-1133">Transmembrane helix</keyword>
<dbReference type="GO" id="GO:0004984">
    <property type="term" value="F:olfactory receptor activity"/>
    <property type="evidence" value="ECO:0007669"/>
    <property type="project" value="InterPro"/>
</dbReference>
<dbReference type="InterPro" id="IPR009465">
    <property type="entry name" value="Spondin_N"/>
</dbReference>
<keyword evidence="3" id="KW-0716">Sensory transduction</keyword>
<proteinExistence type="predicted"/>
<dbReference type="PANTHER" id="PTHR21137:SF35">
    <property type="entry name" value="ODORANT RECEPTOR 19A-RELATED"/>
    <property type="match status" value="1"/>
</dbReference>
<dbReference type="GO" id="GO:0007165">
    <property type="term" value="P:signal transduction"/>
    <property type="evidence" value="ECO:0007669"/>
    <property type="project" value="UniProtKB-KW"/>
</dbReference>
<dbReference type="AlphaFoldDB" id="A0AAD9RVT2"/>
<feature type="transmembrane region" description="Helical" evidence="10">
    <location>
        <begin position="360"/>
        <end position="377"/>
    </location>
</feature>
<evidence type="ECO:0000256" key="10">
    <source>
        <dbReference type="SAM" id="Phobius"/>
    </source>
</evidence>
<dbReference type="PROSITE" id="PS51020">
    <property type="entry name" value="SPONDIN"/>
    <property type="match status" value="1"/>
</dbReference>
<feature type="transmembrane region" description="Helical" evidence="10">
    <location>
        <begin position="529"/>
        <end position="551"/>
    </location>
</feature>
<feature type="transmembrane region" description="Helical" evidence="10">
    <location>
        <begin position="82"/>
        <end position="98"/>
    </location>
</feature>
<evidence type="ECO:0000256" key="5">
    <source>
        <dbReference type="ARBA" id="ARBA00022725"/>
    </source>
</evidence>
<dbReference type="Pfam" id="PF06468">
    <property type="entry name" value="Spond_N"/>
    <property type="match status" value="1"/>
</dbReference>
<gene>
    <name evidence="12" type="ORF">KPH14_001414</name>
</gene>
<reference evidence="12" key="2">
    <citation type="journal article" date="2023" name="Commun. Biol.">
        <title>Intrasexual cuticular hydrocarbon dimorphism in a wasp sheds light on hydrocarbon biosynthesis genes in Hymenoptera.</title>
        <authorList>
            <person name="Moris V.C."/>
            <person name="Podsiadlowski L."/>
            <person name="Martin S."/>
            <person name="Oeyen J.P."/>
            <person name="Donath A."/>
            <person name="Petersen M."/>
            <person name="Wilbrandt J."/>
            <person name="Misof B."/>
            <person name="Liedtke D."/>
            <person name="Thamm M."/>
            <person name="Scheiner R."/>
            <person name="Schmitt T."/>
            <person name="Niehuis O."/>
        </authorList>
    </citation>
    <scope>NUCLEOTIDE SEQUENCE</scope>
    <source>
        <strain evidence="12">GBR_01_08_01A</strain>
    </source>
</reference>
<feature type="transmembrane region" description="Helical" evidence="10">
    <location>
        <begin position="637"/>
        <end position="657"/>
    </location>
</feature>
<accession>A0AAD9RVT2</accession>
<keyword evidence="9" id="KW-0807">Transducer</keyword>
<name>A0AAD9RVT2_9HYME</name>
<keyword evidence="2" id="KW-1003">Cell membrane</keyword>
<feature type="transmembrane region" description="Helical" evidence="10">
    <location>
        <begin position="498"/>
        <end position="517"/>
    </location>
</feature>
<evidence type="ECO:0000313" key="13">
    <source>
        <dbReference type="Proteomes" id="UP001258017"/>
    </source>
</evidence>
<evidence type="ECO:0000256" key="7">
    <source>
        <dbReference type="ARBA" id="ARBA00023136"/>
    </source>
</evidence>
<keyword evidence="4 10" id="KW-0812">Transmembrane</keyword>
<keyword evidence="5" id="KW-0552">Olfaction</keyword>
<dbReference type="InterPro" id="IPR004117">
    <property type="entry name" value="7tm6_olfct_rcpt"/>
</dbReference>
<dbReference type="Pfam" id="PF02949">
    <property type="entry name" value="7tm_6"/>
    <property type="match status" value="2"/>
</dbReference>
<dbReference type="GO" id="GO:0005886">
    <property type="term" value="C:plasma membrane"/>
    <property type="evidence" value="ECO:0007669"/>
    <property type="project" value="UniProtKB-SubCell"/>
</dbReference>
<feature type="transmembrane region" description="Helical" evidence="10">
    <location>
        <begin position="147"/>
        <end position="166"/>
    </location>
</feature>